<keyword evidence="2" id="KW-0132">Cell division</keyword>
<organism evidence="3 4">
    <name type="scientific">Aliiglaciecola litoralis</name>
    <dbReference type="NCBI Taxonomy" id="582857"/>
    <lineage>
        <taxon>Bacteria</taxon>
        <taxon>Pseudomonadati</taxon>
        <taxon>Pseudomonadota</taxon>
        <taxon>Gammaproteobacteria</taxon>
        <taxon>Alteromonadales</taxon>
        <taxon>Alteromonadaceae</taxon>
        <taxon>Aliiglaciecola</taxon>
    </lineage>
</organism>
<comment type="subunit">
    <text evidence="2">Component of a cohesin-like complex composed of ScpA, ScpB and the Smc homodimer, in which ScpA and ScpB bind to the head domain of Smc. The presence of the three proteins is required for the association of the complex with DNA.</text>
</comment>
<name>A0ABN1LCS5_9ALTE</name>
<keyword evidence="2" id="KW-0159">Chromosome partition</keyword>
<keyword evidence="2" id="KW-0131">Cell cycle</keyword>
<evidence type="ECO:0000256" key="2">
    <source>
        <dbReference type="HAMAP-Rule" id="MF_01805"/>
    </source>
</evidence>
<protein>
    <recommendedName>
        <fullName evidence="1 2">Segregation and condensation protein A</fullName>
    </recommendedName>
</protein>
<comment type="function">
    <text evidence="2">Participates in chromosomal partition during cell division. May act via the formation of a condensin-like complex containing Smc and ScpB that pull DNA away from mid-cell into both cell halves.</text>
</comment>
<dbReference type="EMBL" id="BAAAFD010000001">
    <property type="protein sequence ID" value="GAA0852853.1"/>
    <property type="molecule type" value="Genomic_DNA"/>
</dbReference>
<dbReference type="Proteomes" id="UP001500359">
    <property type="component" value="Unassembled WGS sequence"/>
</dbReference>
<dbReference type="Gene3D" id="6.10.250.2410">
    <property type="match status" value="1"/>
</dbReference>
<proteinExistence type="inferred from homology"/>
<evidence type="ECO:0000313" key="4">
    <source>
        <dbReference type="Proteomes" id="UP001500359"/>
    </source>
</evidence>
<keyword evidence="4" id="KW-1185">Reference proteome</keyword>
<dbReference type="PANTHER" id="PTHR33969">
    <property type="entry name" value="SEGREGATION AND CONDENSATION PROTEIN A"/>
    <property type="match status" value="1"/>
</dbReference>
<keyword evidence="2" id="KW-0963">Cytoplasm</keyword>
<sequence>MSEQNLQAKHPVQQPLPLAFVNGEAIIEKPEDLYIPPDALEVILEAFEGPLDLLLYLIRKQKFDIVNLPVLQITQQYMEYVDVMMELKLELAAEYLLMAAILAEVKSRLLLPKRQDDEDDENDPRADLIRRLKEYEIIKLAAQDLDSIPRQERDLFSAHAQVADSVTPIKIVPEIALQELVLAFQSAMQKAKAFEHHQIEREALSTRERMSRILERLNHQTYTEFEQLFTVKEGKAGVVVSFLAILELVKERLVDLVQVQPMSQIHVKLCSVVEDAWQE</sequence>
<evidence type="ECO:0000313" key="3">
    <source>
        <dbReference type="EMBL" id="GAA0852853.1"/>
    </source>
</evidence>
<accession>A0ABN1LCS5</accession>
<evidence type="ECO:0000256" key="1">
    <source>
        <dbReference type="ARBA" id="ARBA00044777"/>
    </source>
</evidence>
<dbReference type="HAMAP" id="MF_01805">
    <property type="entry name" value="ScpA"/>
    <property type="match status" value="1"/>
</dbReference>
<dbReference type="RefSeq" id="WP_343856059.1">
    <property type="nucleotide sequence ID" value="NZ_BAAAFD010000001.1"/>
</dbReference>
<comment type="subcellular location">
    <subcellularLocation>
        <location evidence="2">Cytoplasm</location>
    </subcellularLocation>
    <text evidence="2">Associated with two foci at the outer edges of the nucleoid region in young cells, and at four foci within both cell halves in older cells.</text>
</comment>
<dbReference type="Pfam" id="PF02616">
    <property type="entry name" value="SMC_ScpA"/>
    <property type="match status" value="1"/>
</dbReference>
<reference evidence="3 4" key="1">
    <citation type="journal article" date="2019" name="Int. J. Syst. Evol. Microbiol.">
        <title>The Global Catalogue of Microorganisms (GCM) 10K type strain sequencing project: providing services to taxonomists for standard genome sequencing and annotation.</title>
        <authorList>
            <consortium name="The Broad Institute Genomics Platform"/>
            <consortium name="The Broad Institute Genome Sequencing Center for Infectious Disease"/>
            <person name="Wu L."/>
            <person name="Ma J."/>
        </authorList>
    </citation>
    <scope>NUCLEOTIDE SEQUENCE [LARGE SCALE GENOMIC DNA]</scope>
    <source>
        <strain evidence="3 4">JCM 15896</strain>
    </source>
</reference>
<dbReference type="PANTHER" id="PTHR33969:SF2">
    <property type="entry name" value="SEGREGATION AND CONDENSATION PROTEIN A"/>
    <property type="match status" value="1"/>
</dbReference>
<comment type="similarity">
    <text evidence="2">Belongs to the ScpA family.</text>
</comment>
<comment type="caution">
    <text evidence="3">The sequence shown here is derived from an EMBL/GenBank/DDBJ whole genome shotgun (WGS) entry which is preliminary data.</text>
</comment>
<gene>
    <name evidence="2" type="primary">scpA</name>
    <name evidence="3" type="ORF">GCM10009114_04110</name>
</gene>
<dbReference type="InterPro" id="IPR003768">
    <property type="entry name" value="ScpA"/>
</dbReference>